<accession>A0A383BYT5</accession>
<dbReference type="EMBL" id="UINC01204387">
    <property type="protein sequence ID" value="SVE25084.1"/>
    <property type="molecule type" value="Genomic_DNA"/>
</dbReference>
<dbReference type="AlphaFoldDB" id="A0A383BYT5"/>
<protein>
    <submittedName>
        <fullName evidence="1">Uncharacterized protein</fullName>
    </submittedName>
</protein>
<gene>
    <name evidence="1" type="ORF">METZ01_LOCUS477938</name>
</gene>
<sequence>PFCMTMMSDGLKSIGENKQVKDISEILLENLEART</sequence>
<reference evidence="1" key="1">
    <citation type="submission" date="2018-05" db="EMBL/GenBank/DDBJ databases">
        <authorList>
            <person name="Lanie J.A."/>
            <person name="Ng W.-L."/>
            <person name="Kazmierczak K.M."/>
            <person name="Andrzejewski T.M."/>
            <person name="Davidsen T.M."/>
            <person name="Wayne K.J."/>
            <person name="Tettelin H."/>
            <person name="Glass J.I."/>
            <person name="Rusch D."/>
            <person name="Podicherti R."/>
            <person name="Tsui H.-C.T."/>
            <person name="Winkler M.E."/>
        </authorList>
    </citation>
    <scope>NUCLEOTIDE SEQUENCE</scope>
</reference>
<organism evidence="1">
    <name type="scientific">marine metagenome</name>
    <dbReference type="NCBI Taxonomy" id="408172"/>
    <lineage>
        <taxon>unclassified sequences</taxon>
        <taxon>metagenomes</taxon>
        <taxon>ecological metagenomes</taxon>
    </lineage>
</organism>
<evidence type="ECO:0000313" key="1">
    <source>
        <dbReference type="EMBL" id="SVE25084.1"/>
    </source>
</evidence>
<feature type="non-terminal residue" evidence="1">
    <location>
        <position position="1"/>
    </location>
</feature>
<proteinExistence type="predicted"/>
<name>A0A383BYT5_9ZZZZ</name>